<dbReference type="RefSeq" id="WP_185955304.1">
    <property type="nucleotide sequence ID" value="NZ_FXSZ01000016.1"/>
</dbReference>
<dbReference type="Proteomes" id="UP000315971">
    <property type="component" value="Unassembled WGS sequence"/>
</dbReference>
<proteinExistence type="predicted"/>
<accession>A0A521EKE6</accession>
<evidence type="ECO:0000313" key="1">
    <source>
        <dbReference type="EMBL" id="SMO84385.1"/>
    </source>
</evidence>
<reference evidence="1 2" key="1">
    <citation type="submission" date="2017-05" db="EMBL/GenBank/DDBJ databases">
        <authorList>
            <person name="Varghese N."/>
            <person name="Submissions S."/>
        </authorList>
    </citation>
    <scope>NUCLEOTIDE SEQUENCE [LARGE SCALE GENOMIC DNA]</scope>
    <source>
        <strain evidence="1 2">DSM 21342</strain>
    </source>
</reference>
<organism evidence="1 2">
    <name type="scientific">Solitalea koreensis</name>
    <dbReference type="NCBI Taxonomy" id="543615"/>
    <lineage>
        <taxon>Bacteria</taxon>
        <taxon>Pseudomonadati</taxon>
        <taxon>Bacteroidota</taxon>
        <taxon>Sphingobacteriia</taxon>
        <taxon>Sphingobacteriales</taxon>
        <taxon>Sphingobacteriaceae</taxon>
        <taxon>Solitalea</taxon>
    </lineage>
</organism>
<gene>
    <name evidence="1" type="ORF">SAMN06265350_11631</name>
</gene>
<sequence>MKKLIIYLILLGVVIAGNSAAQEKKVSEGVMKTYFLVLLKKGPIGLKTQ</sequence>
<name>A0A521EKE6_9SPHI</name>
<keyword evidence="2" id="KW-1185">Reference proteome</keyword>
<dbReference type="AlphaFoldDB" id="A0A521EKE6"/>
<evidence type="ECO:0000313" key="2">
    <source>
        <dbReference type="Proteomes" id="UP000315971"/>
    </source>
</evidence>
<protein>
    <submittedName>
        <fullName evidence="1">Uncharacterized protein</fullName>
    </submittedName>
</protein>
<dbReference type="EMBL" id="FXSZ01000016">
    <property type="protein sequence ID" value="SMO84385.1"/>
    <property type="molecule type" value="Genomic_DNA"/>
</dbReference>